<evidence type="ECO:0000313" key="5">
    <source>
        <dbReference type="Proteomes" id="UP000301309"/>
    </source>
</evidence>
<evidence type="ECO:0000256" key="1">
    <source>
        <dbReference type="ARBA" id="ARBA00006484"/>
    </source>
</evidence>
<sequence length="247" mass="25560">MDLGLKGKTAVVGGASSGMGLGIAEALAAEGANVVMVARRKELLEDHAARIGARAVAADMTSPGEPARVVGEAVELFGGLDIVLWNSGGPRPSPARDLTARHVTETVDLVLLPLIRLVEAGVPHLRQSSSGRILAITTHGVKEPTPGMAASNAIRPGIHGYLKTLATELGPDGITVNILAPGRITTPRRDEVFPGGVPQHLTDEIPMGRWGTVQEFADVAVFLASPRASYVTGTTTCVDGGLTKAAF</sequence>
<keyword evidence="2" id="KW-0560">Oxidoreductase</keyword>
<dbReference type="SUPFAM" id="SSF51735">
    <property type="entry name" value="NAD(P)-binding Rossmann-fold domains"/>
    <property type="match status" value="1"/>
</dbReference>
<evidence type="ECO:0000259" key="3">
    <source>
        <dbReference type="PROSITE" id="PS50042"/>
    </source>
</evidence>
<dbReference type="InterPro" id="IPR002347">
    <property type="entry name" value="SDR_fam"/>
</dbReference>
<dbReference type="OrthoDB" id="9804774at2"/>
<dbReference type="InterPro" id="IPR036291">
    <property type="entry name" value="NAD(P)-bd_dom_sf"/>
</dbReference>
<protein>
    <submittedName>
        <fullName evidence="4">3-oxoacyl-ACP reductase</fullName>
    </submittedName>
</protein>
<name>A0A4D4KYY2_STRVO</name>
<keyword evidence="5" id="KW-1185">Reference proteome</keyword>
<dbReference type="RefSeq" id="WP_137976940.1">
    <property type="nucleotide sequence ID" value="NZ_BAAASO010000005.1"/>
</dbReference>
<proteinExistence type="inferred from homology"/>
<dbReference type="Pfam" id="PF13561">
    <property type="entry name" value="adh_short_C2"/>
    <property type="match status" value="1"/>
</dbReference>
<dbReference type="AlphaFoldDB" id="A0A4D4KYY2"/>
<feature type="domain" description="Cyclic nucleotide-binding" evidence="3">
    <location>
        <begin position="170"/>
        <end position="247"/>
    </location>
</feature>
<comment type="similarity">
    <text evidence="1">Belongs to the short-chain dehydrogenases/reductases (SDR) family.</text>
</comment>
<comment type="caution">
    <text evidence="4">The sequence shown here is derived from an EMBL/GenBank/DDBJ whole genome shotgun (WGS) entry which is preliminary data.</text>
</comment>
<dbReference type="Gene3D" id="3.40.50.720">
    <property type="entry name" value="NAD(P)-binding Rossmann-like Domain"/>
    <property type="match status" value="1"/>
</dbReference>
<evidence type="ECO:0000313" key="4">
    <source>
        <dbReference type="EMBL" id="GDY51727.1"/>
    </source>
</evidence>
<dbReference type="PRINTS" id="PR00081">
    <property type="entry name" value="GDHRDH"/>
</dbReference>
<dbReference type="FunFam" id="3.40.50.720:FF:000084">
    <property type="entry name" value="Short-chain dehydrogenase reductase"/>
    <property type="match status" value="1"/>
</dbReference>
<dbReference type="PANTHER" id="PTHR42879">
    <property type="entry name" value="3-OXOACYL-(ACYL-CARRIER-PROTEIN) REDUCTASE"/>
    <property type="match status" value="1"/>
</dbReference>
<accession>A0A4D4KYY2</accession>
<dbReference type="Proteomes" id="UP000301309">
    <property type="component" value="Unassembled WGS sequence"/>
</dbReference>
<dbReference type="PROSITE" id="PS50042">
    <property type="entry name" value="CNMP_BINDING_3"/>
    <property type="match status" value="1"/>
</dbReference>
<reference evidence="4 5" key="1">
    <citation type="journal article" date="2020" name="Int. J. Syst. Evol. Microbiol.">
        <title>Reclassification of Streptomyces castelarensis and Streptomyces sporoclivatus as later heterotypic synonyms of Streptomyces antimycoticus.</title>
        <authorList>
            <person name="Komaki H."/>
            <person name="Tamura T."/>
        </authorList>
    </citation>
    <scope>NUCLEOTIDE SEQUENCE [LARGE SCALE GENOMIC DNA]</scope>
    <source>
        <strain evidence="4 5">NBRC 13459</strain>
    </source>
</reference>
<dbReference type="PANTHER" id="PTHR42879:SF6">
    <property type="entry name" value="NADPH-DEPENDENT REDUCTASE BACG"/>
    <property type="match status" value="1"/>
</dbReference>
<gene>
    <name evidence="4" type="ORF">SVIO_023500</name>
</gene>
<organism evidence="4 5">
    <name type="scientific">Streptomyces violaceusniger</name>
    <dbReference type="NCBI Taxonomy" id="68280"/>
    <lineage>
        <taxon>Bacteria</taxon>
        <taxon>Bacillati</taxon>
        <taxon>Actinomycetota</taxon>
        <taxon>Actinomycetes</taxon>
        <taxon>Kitasatosporales</taxon>
        <taxon>Streptomycetaceae</taxon>
        <taxon>Streptomyces</taxon>
        <taxon>Streptomyces violaceusniger group</taxon>
    </lineage>
</organism>
<evidence type="ECO:0000256" key="2">
    <source>
        <dbReference type="ARBA" id="ARBA00023002"/>
    </source>
</evidence>
<dbReference type="InterPro" id="IPR050259">
    <property type="entry name" value="SDR"/>
</dbReference>
<dbReference type="EMBL" id="BJHW01000001">
    <property type="protein sequence ID" value="GDY51727.1"/>
    <property type="molecule type" value="Genomic_DNA"/>
</dbReference>
<dbReference type="InterPro" id="IPR000595">
    <property type="entry name" value="cNMP-bd_dom"/>
</dbReference>
<dbReference type="GO" id="GO:0016491">
    <property type="term" value="F:oxidoreductase activity"/>
    <property type="evidence" value="ECO:0007669"/>
    <property type="project" value="UniProtKB-KW"/>
</dbReference>